<organism evidence="1 2">
    <name type="scientific">Escherichia coli</name>
    <dbReference type="NCBI Taxonomy" id="562"/>
    <lineage>
        <taxon>Bacteria</taxon>
        <taxon>Pseudomonadati</taxon>
        <taxon>Pseudomonadota</taxon>
        <taxon>Gammaproteobacteria</taxon>
        <taxon>Enterobacterales</taxon>
        <taxon>Enterobacteriaceae</taxon>
        <taxon>Escherichia</taxon>
    </lineage>
</organism>
<dbReference type="GO" id="GO:0003974">
    <property type="term" value="F:UDP-N-acetylglucosamine 4-epimerase activity"/>
    <property type="evidence" value="ECO:0007669"/>
    <property type="project" value="UniProtKB-EC"/>
</dbReference>
<dbReference type="EC" id="5.1.3.7" evidence="1"/>
<proteinExistence type="predicted"/>
<name>A0A376SA22_ECOLX</name>
<evidence type="ECO:0000313" key="1">
    <source>
        <dbReference type="EMBL" id="STI47287.1"/>
    </source>
</evidence>
<protein>
    <submittedName>
        <fullName evidence="1">UDP-N-acetylglucosamine 4-epimerase (UDP-GlcNAc 4-epimerase)</fullName>
        <ecNumber evidence="1">5.1.3.7</ecNumber>
    </submittedName>
</protein>
<reference evidence="1 2" key="1">
    <citation type="submission" date="2018-06" db="EMBL/GenBank/DDBJ databases">
        <authorList>
            <consortium name="Pathogen Informatics"/>
            <person name="Doyle S."/>
        </authorList>
    </citation>
    <scope>NUCLEOTIDE SEQUENCE [LARGE SCALE GENOMIC DNA]</scope>
    <source>
        <strain evidence="1 2">NCTC11112</strain>
    </source>
</reference>
<gene>
    <name evidence="1" type="primary">gne_2</name>
    <name evidence="1" type="ORF">NCTC11112_06494</name>
</gene>
<dbReference type="Proteomes" id="UP000254817">
    <property type="component" value="Unassembled WGS sequence"/>
</dbReference>
<dbReference type="EMBL" id="UGAW01000002">
    <property type="protein sequence ID" value="STI47287.1"/>
    <property type="molecule type" value="Genomic_DNA"/>
</dbReference>
<keyword evidence="1" id="KW-0413">Isomerase</keyword>
<evidence type="ECO:0000313" key="2">
    <source>
        <dbReference type="Proteomes" id="UP000254817"/>
    </source>
</evidence>
<dbReference type="Gene3D" id="3.40.50.720">
    <property type="entry name" value="NAD(P)-binding Rossmann-like Domain"/>
    <property type="match status" value="1"/>
</dbReference>
<dbReference type="AlphaFoldDB" id="A0A376SA22"/>
<sequence length="49" mass="5867">MALKISSLPVPLLFMVWNKHNPDENHPHDPFNHYGKSKWQAEEVLREWV</sequence>
<accession>A0A376SA22</accession>